<keyword evidence="2 3" id="KW-0808">Transferase</keyword>
<proteinExistence type="predicted"/>
<evidence type="ECO:0000256" key="1">
    <source>
        <dbReference type="ARBA" id="ARBA00022676"/>
    </source>
</evidence>
<dbReference type="EMBL" id="BLXX01000004">
    <property type="protein sequence ID" value="GFO59394.1"/>
    <property type="molecule type" value="Genomic_DNA"/>
</dbReference>
<dbReference type="AlphaFoldDB" id="A0A6V8MHJ3"/>
<evidence type="ECO:0000313" key="3">
    <source>
        <dbReference type="EMBL" id="GFO59394.1"/>
    </source>
</evidence>
<keyword evidence="4" id="KW-1185">Reference proteome</keyword>
<dbReference type="RefSeq" id="WP_183354232.1">
    <property type="nucleotide sequence ID" value="NZ_BLXX01000004.1"/>
</dbReference>
<gene>
    <name evidence="3" type="primary">wecB_1</name>
    <name evidence="3" type="ORF">GMST_17190</name>
</gene>
<dbReference type="NCBIfam" id="TIGR00696">
    <property type="entry name" value="wecG_tagA_cpsF"/>
    <property type="match status" value="1"/>
</dbReference>
<sequence>MDDFARFDTRRDTVSVLGAPIDALDWPATLSRLAGWAQGREGRYVCICNAHSVVTSRRDPRFARVVNEADMATPDGAPVAWLMRRLGEKGQERINGPDLMWHYFRLAARRAEPIYLYGGSPETLELLVKKLGEEFPELPIAGHYSPPFRKLAEEEDAAVIRAINASGARTVWVGLGCPKQERWMAEHRDKIRAVLVGVGAAFDYHAGTVKRAPRWMQRSGFEWLHRLLNEPKRLWKRYLATNSLFLWYAACQLLRFTLRRTFNRDATPVPTSERH</sequence>
<comment type="caution">
    <text evidence="3">The sequence shown here is derived from an EMBL/GenBank/DDBJ whole genome shotgun (WGS) entry which is preliminary data.</text>
</comment>
<organism evidence="3 4">
    <name type="scientific">Geomonas silvestris</name>
    <dbReference type="NCBI Taxonomy" id="2740184"/>
    <lineage>
        <taxon>Bacteria</taxon>
        <taxon>Pseudomonadati</taxon>
        <taxon>Thermodesulfobacteriota</taxon>
        <taxon>Desulfuromonadia</taxon>
        <taxon>Geobacterales</taxon>
        <taxon>Geobacteraceae</taxon>
        <taxon>Geomonas</taxon>
    </lineage>
</organism>
<keyword evidence="1" id="KW-0328">Glycosyltransferase</keyword>
<dbReference type="Proteomes" id="UP000556026">
    <property type="component" value="Unassembled WGS sequence"/>
</dbReference>
<dbReference type="PANTHER" id="PTHR34136:SF1">
    <property type="entry name" value="UDP-N-ACETYL-D-MANNOSAMINURONIC ACID TRANSFERASE"/>
    <property type="match status" value="1"/>
</dbReference>
<dbReference type="InterPro" id="IPR004629">
    <property type="entry name" value="WecG_TagA_CpsF"/>
</dbReference>
<name>A0A6V8MHJ3_9BACT</name>
<dbReference type="CDD" id="cd06533">
    <property type="entry name" value="Glyco_transf_WecG_TagA"/>
    <property type="match status" value="1"/>
</dbReference>
<dbReference type="Pfam" id="PF03808">
    <property type="entry name" value="Glyco_tran_WecG"/>
    <property type="match status" value="1"/>
</dbReference>
<evidence type="ECO:0000313" key="4">
    <source>
        <dbReference type="Proteomes" id="UP000556026"/>
    </source>
</evidence>
<evidence type="ECO:0000256" key="2">
    <source>
        <dbReference type="ARBA" id="ARBA00022679"/>
    </source>
</evidence>
<dbReference type="PANTHER" id="PTHR34136">
    <property type="match status" value="1"/>
</dbReference>
<reference evidence="4" key="1">
    <citation type="submission" date="2020-06" db="EMBL/GenBank/DDBJ databases">
        <title>Draft genomic sequence of Geomonas sp. Red330.</title>
        <authorList>
            <person name="Itoh H."/>
            <person name="Zhenxing X."/>
            <person name="Ushijima N."/>
            <person name="Masuda Y."/>
            <person name="Shiratori Y."/>
            <person name="Senoo K."/>
        </authorList>
    </citation>
    <scope>NUCLEOTIDE SEQUENCE [LARGE SCALE GENOMIC DNA]</scope>
    <source>
        <strain evidence="4">Red330</strain>
    </source>
</reference>
<dbReference type="GO" id="GO:0016758">
    <property type="term" value="F:hexosyltransferase activity"/>
    <property type="evidence" value="ECO:0007669"/>
    <property type="project" value="TreeGrafter"/>
</dbReference>
<protein>
    <submittedName>
        <fullName evidence="3">Glycosyl transferase</fullName>
    </submittedName>
</protein>
<accession>A0A6V8MHJ3</accession>